<dbReference type="InterPro" id="IPR011991">
    <property type="entry name" value="ArsR-like_HTH"/>
</dbReference>
<dbReference type="PANTHER" id="PTHR36216">
    <property type="entry name" value="TRANSCRIPTIONAL REGULATOR, TRMB"/>
    <property type="match status" value="1"/>
</dbReference>
<keyword evidence="1" id="KW-1133">Transmembrane helix</keyword>
<dbReference type="EMBL" id="LT158599">
    <property type="protein sequence ID" value="CVK31282.1"/>
    <property type="molecule type" value="Genomic_DNA"/>
</dbReference>
<dbReference type="InterPro" id="IPR056504">
    <property type="entry name" value="HTH_HVO_0163_N"/>
</dbReference>
<evidence type="ECO:0000313" key="3">
    <source>
        <dbReference type="EMBL" id="CVK31282.1"/>
    </source>
</evidence>
<dbReference type="AlphaFoldDB" id="A0A0X3BGQ4"/>
<dbReference type="OrthoDB" id="28610at2157"/>
<dbReference type="InterPro" id="IPR036390">
    <property type="entry name" value="WH_DNA-bd_sf"/>
</dbReference>
<evidence type="ECO:0000259" key="2">
    <source>
        <dbReference type="Pfam" id="PF24266"/>
    </source>
</evidence>
<dbReference type="KEGG" id="mema:MMAB1_0065"/>
<dbReference type="Gene3D" id="1.10.10.10">
    <property type="entry name" value="Winged helix-like DNA-binding domain superfamily/Winged helix DNA-binding domain"/>
    <property type="match status" value="2"/>
</dbReference>
<evidence type="ECO:0000256" key="1">
    <source>
        <dbReference type="SAM" id="Phobius"/>
    </source>
</evidence>
<dbReference type="PANTHER" id="PTHR36216:SF1">
    <property type="entry name" value="HTH ARSR-TYPE DOMAIN-CONTAINING PROTEIN"/>
    <property type="match status" value="1"/>
</dbReference>
<dbReference type="Pfam" id="PF13412">
    <property type="entry name" value="HTH_24"/>
    <property type="match status" value="1"/>
</dbReference>
<dbReference type="CDD" id="cd00090">
    <property type="entry name" value="HTH_ARSR"/>
    <property type="match status" value="1"/>
</dbReference>
<dbReference type="Pfam" id="PF24266">
    <property type="entry name" value="HTH_HVO_0163_N"/>
    <property type="match status" value="1"/>
</dbReference>
<evidence type="ECO:0000313" key="4">
    <source>
        <dbReference type="Proteomes" id="UP000069850"/>
    </source>
</evidence>
<keyword evidence="1" id="KW-0812">Transmembrane</keyword>
<proteinExistence type="predicted"/>
<protein>
    <recommendedName>
        <fullName evidence="2">HVO-0163 N-terminal HTH domain-containing protein</fullName>
    </recommendedName>
</protein>
<keyword evidence="1" id="KW-0472">Membrane</keyword>
<organism evidence="3 4">
    <name type="scientific">Methanoculleus bourgensis</name>
    <dbReference type="NCBI Taxonomy" id="83986"/>
    <lineage>
        <taxon>Archaea</taxon>
        <taxon>Methanobacteriati</taxon>
        <taxon>Methanobacteriota</taxon>
        <taxon>Stenosarchaea group</taxon>
        <taxon>Methanomicrobia</taxon>
        <taxon>Methanomicrobiales</taxon>
        <taxon>Methanomicrobiaceae</taxon>
        <taxon>Methanoculleus</taxon>
    </lineage>
</organism>
<reference evidence="3 4" key="1">
    <citation type="submission" date="2016-01" db="EMBL/GenBank/DDBJ databases">
        <authorList>
            <person name="Manzoor S."/>
        </authorList>
    </citation>
    <scope>NUCLEOTIDE SEQUENCE [LARGE SCALE GENOMIC DNA]</scope>
    <source>
        <strain evidence="3">Methanoculleus sp MAB1</strain>
    </source>
</reference>
<accession>A0A0X3BGQ4</accession>
<name>A0A0X3BGQ4_9EURY</name>
<dbReference type="SUPFAM" id="SSF46785">
    <property type="entry name" value="Winged helix' DNA-binding domain"/>
    <property type="match status" value="2"/>
</dbReference>
<dbReference type="Proteomes" id="UP000069850">
    <property type="component" value="Chromosome 1"/>
</dbReference>
<gene>
    <name evidence="3" type="ORF">MMAB1_0065</name>
</gene>
<feature type="domain" description="HVO-0163 N-terminal HTH" evidence="2">
    <location>
        <begin position="98"/>
        <end position="167"/>
    </location>
</feature>
<sequence length="272" mass="30576">MAPGSWIARIALIVFCILLLPSAVCATPIQPVHGPYPEQLPSDSTPLYIWNVPLNILILEFVCVSSPALFIPMQLLFSLSVWLRLGQKRVTYRNVLENENRNAVYMCIQENPGIHMHALSRVLGMNIGTARYHMEVLCGVGKVFPEQNSGGVSYFVNADPFSDLERKIAGYLHDHQKSRILRFVLQHPGCTRKDIAFRLIMSGPNVTCHMKSLIRDGIIRSERDGRNMRYYLCPDADGYLEDHEPWNSCAHPEAGKQAPYAAVKLRGSRDSG</sequence>
<dbReference type="InterPro" id="IPR036388">
    <property type="entry name" value="WH-like_DNA-bd_sf"/>
</dbReference>
<feature type="transmembrane region" description="Helical" evidence="1">
    <location>
        <begin position="50"/>
        <end position="83"/>
    </location>
</feature>